<dbReference type="CDD" id="cd18793">
    <property type="entry name" value="SF2_C_SNF"/>
    <property type="match status" value="1"/>
</dbReference>
<dbReference type="SUPFAM" id="SSF52540">
    <property type="entry name" value="P-loop containing nucleoside triphosphate hydrolases"/>
    <property type="match status" value="2"/>
</dbReference>
<dbReference type="Pfam" id="PF00271">
    <property type="entry name" value="Helicase_C"/>
    <property type="match status" value="1"/>
</dbReference>
<dbReference type="InterPro" id="IPR014001">
    <property type="entry name" value="Helicase_ATP-bd"/>
</dbReference>
<dbReference type="SMART" id="SM00487">
    <property type="entry name" value="DEXDc"/>
    <property type="match status" value="1"/>
</dbReference>
<dbReference type="InterPro" id="IPR027417">
    <property type="entry name" value="P-loop_NTPase"/>
</dbReference>
<dbReference type="Pfam" id="PF00176">
    <property type="entry name" value="SNF2-rel_dom"/>
    <property type="match status" value="1"/>
</dbReference>
<protein>
    <recommendedName>
        <fullName evidence="5">Helicase C-terminal domain-containing protein</fullName>
    </recommendedName>
</protein>
<evidence type="ECO:0000256" key="3">
    <source>
        <dbReference type="ARBA" id="ARBA00022840"/>
    </source>
</evidence>
<feature type="compositionally biased region" description="Acidic residues" evidence="4">
    <location>
        <begin position="1184"/>
        <end position="1195"/>
    </location>
</feature>
<dbReference type="EMBL" id="KN880810">
    <property type="protein sequence ID" value="KIY62210.1"/>
    <property type="molecule type" value="Genomic_DNA"/>
</dbReference>
<dbReference type="GO" id="GO:0008094">
    <property type="term" value="F:ATP-dependent activity, acting on DNA"/>
    <property type="evidence" value="ECO:0007669"/>
    <property type="project" value="TreeGrafter"/>
</dbReference>
<keyword evidence="3" id="KW-0067">ATP-binding</keyword>
<feature type="compositionally biased region" description="Low complexity" evidence="4">
    <location>
        <begin position="1619"/>
        <end position="1628"/>
    </location>
</feature>
<keyword evidence="2" id="KW-0378">Hydrolase</keyword>
<evidence type="ECO:0000259" key="5">
    <source>
        <dbReference type="PROSITE" id="PS51194"/>
    </source>
</evidence>
<dbReference type="PANTHER" id="PTHR45626">
    <property type="entry name" value="TRANSCRIPTION TERMINATION FACTOR 2-RELATED"/>
    <property type="match status" value="1"/>
</dbReference>
<dbReference type="InterPro" id="IPR049730">
    <property type="entry name" value="SNF2/RAD54-like_C"/>
</dbReference>
<feature type="compositionally biased region" description="Basic residues" evidence="4">
    <location>
        <begin position="1634"/>
        <end position="1648"/>
    </location>
</feature>
<dbReference type="GO" id="GO:0006281">
    <property type="term" value="P:DNA repair"/>
    <property type="evidence" value="ECO:0007669"/>
    <property type="project" value="TreeGrafter"/>
</dbReference>
<feature type="compositionally biased region" description="Polar residues" evidence="4">
    <location>
        <begin position="1294"/>
        <end position="1307"/>
    </location>
</feature>
<keyword evidence="7" id="KW-1185">Reference proteome</keyword>
<dbReference type="InterPro" id="IPR050628">
    <property type="entry name" value="SNF2_RAD54_helicase_TF"/>
</dbReference>
<name>A0A0D7AW58_9AGAR</name>
<dbReference type="GO" id="GO:0005634">
    <property type="term" value="C:nucleus"/>
    <property type="evidence" value="ECO:0007669"/>
    <property type="project" value="TreeGrafter"/>
</dbReference>
<dbReference type="SMART" id="SM00490">
    <property type="entry name" value="HELICc"/>
    <property type="match status" value="1"/>
</dbReference>
<feature type="compositionally biased region" description="Low complexity" evidence="4">
    <location>
        <begin position="1329"/>
        <end position="1346"/>
    </location>
</feature>
<dbReference type="Gene3D" id="3.40.50.300">
    <property type="entry name" value="P-loop containing nucleotide triphosphate hydrolases"/>
    <property type="match status" value="2"/>
</dbReference>
<dbReference type="GO" id="GO:0005524">
    <property type="term" value="F:ATP binding"/>
    <property type="evidence" value="ECO:0007669"/>
    <property type="project" value="UniProtKB-KW"/>
</dbReference>
<feature type="compositionally biased region" description="Polar residues" evidence="4">
    <location>
        <begin position="1481"/>
        <end position="1492"/>
    </location>
</feature>
<evidence type="ECO:0000313" key="6">
    <source>
        <dbReference type="EMBL" id="KIY62210.1"/>
    </source>
</evidence>
<feature type="domain" description="Helicase C-terminal" evidence="5">
    <location>
        <begin position="980"/>
        <end position="1128"/>
    </location>
</feature>
<feature type="region of interest" description="Disordered" evidence="4">
    <location>
        <begin position="574"/>
        <end position="605"/>
    </location>
</feature>
<dbReference type="STRING" id="1314674.A0A0D7AW58"/>
<organism evidence="6 7">
    <name type="scientific">Cylindrobasidium torrendii FP15055 ss-10</name>
    <dbReference type="NCBI Taxonomy" id="1314674"/>
    <lineage>
        <taxon>Eukaryota</taxon>
        <taxon>Fungi</taxon>
        <taxon>Dikarya</taxon>
        <taxon>Basidiomycota</taxon>
        <taxon>Agaricomycotina</taxon>
        <taxon>Agaricomycetes</taxon>
        <taxon>Agaricomycetidae</taxon>
        <taxon>Agaricales</taxon>
        <taxon>Marasmiineae</taxon>
        <taxon>Physalacriaceae</taxon>
        <taxon>Cylindrobasidium</taxon>
    </lineage>
</organism>
<evidence type="ECO:0000313" key="7">
    <source>
        <dbReference type="Proteomes" id="UP000054007"/>
    </source>
</evidence>
<proteinExistence type="predicted"/>
<evidence type="ECO:0000256" key="2">
    <source>
        <dbReference type="ARBA" id="ARBA00022801"/>
    </source>
</evidence>
<keyword evidence="1" id="KW-0547">Nucleotide-binding</keyword>
<dbReference type="PROSITE" id="PS51194">
    <property type="entry name" value="HELICASE_CTER"/>
    <property type="match status" value="1"/>
</dbReference>
<dbReference type="InterPro" id="IPR001650">
    <property type="entry name" value="Helicase_C-like"/>
</dbReference>
<dbReference type="InterPro" id="IPR000330">
    <property type="entry name" value="SNF2_N"/>
</dbReference>
<sequence length="1648" mass="179877">MRICKVMPSHVQAGSSAVSSSLENCLAKCPPSHSKLASIVVLIVVAPELFVPTDVVDAEGRTITIQTKAASRLGDDFPPLWLKERPPMTDTGLPWHRWSEERWKRLRKGLNRAVKAYLKLSDMRLHLFKWKNNKNVKDPHEARAISDFAGMAVLHRWAIRFDSAINEFLEQNNLTVKDMFHDENWRRHAIDGHMPHVGVWDSHFPHLAAHVLGAKWQKTSNQLALPLLKFWMYARIEAARTSRTRKEVACAACENFLTTLLGPNWLFASKAPPVLSSQDLRQVLAKLKTCKGCLDYVVLSKQEAAVRDTAVDLSAPDFVEKLQARWNAMGQATRWHEMCFTTIGWLGELYKGPQGRLFQELKFDERDEGCVERGRALAARLGGIAGATAVDRARFEAEISAWVAQLGVRETPPDIKRFFDILAGREQRDVYRDFLSEDGDSLGIDMFREWTPEAIGTFLGFPADNLPPGFRQSICERQGSPCKRSPCSHSKPLRLYWHQLASVARMISDPFTRPHGSLEGLCAGGLSELLAPTALREGRANIPGLLLALDTGLGKTVVALTAIATAAALVDAQQAETPDRPLPIPALGRDQPESPDAHPGLRAPSEPHLLVVPAPLVDQWSAEADRFLNKGLSFQVFVIRSQASTWASDIAAIRAAPGPAHRKVIIISHSSLNGMARASNVAQDKLNGQVVLPYPRPGTLWEWSFLSVTVDEMHAARGDNKTTDAFDAITLLAFYKWFLTATPVMQSAADIAAVIRLLRPANLTKSTLPDLNGMNINLKRLKRTGEVTFDSFDGQHLSVKADLTRPLDALHATAWGKLMVLYTRTYTCPHTVRVTRTTLDNTKKAVAAALKPCTTVLVSVKMREDELAAAASALSQDDITNPGAMGAKRFGDFFLPARQVLNAGITAAKGGVIKLPSNLGADFTTKYLSTKLRAVTSTVFRCLTEGPEAVIPQEHLRTTDHIIKSTDLGGIGDAHTNNWTLPKFNAAEHRKQHGKPGKIVIFSAMVQFHALIIGYLKAAGIGAIATNGSMSAAARTAALQKWRDSDDMPVLIISEAGGQGLNLVDANILITLTIPWSGVDAHQIHARIYRHGQTKPTFIFEFMAEDSIEVWMAANGLSKVGILDTFMDGTRSNALINVLLGTPEQGDESELQAAAGIDMDAMQSAMGKCSFSASDLDGIPDLVPNDDDDDDDDDDAKPAPAKPARKAAAKPRAKASRKRKDAPSQATSDAHKPAPTRRRKAEPKSAAIVPSDTDEETLPSISTARKAQPPRKSVAAATSRLMTPDEYARYNATREVSQPAKPSTSPHVAQPSIGTRVAALRALPEPRRSTASPTPTTTTLGSQRGTPHPPTAHKPRDPPPIESDTDSDSDAEGCVHSPMRVEKPARAAGESDTNPRSPRDPRMRMPTPPVESDTDPESDAEGRVRSPMLVQSPVASWLRTPSDLAADQPQDALPNVPSRPSGSVRCDQPITAATPVPAQPISVNPQQPTSYTEEPPRADDVWPSFPDTDGSPISRPRPPLDEGIVHVVRKGSSWAYGGPTQRRPLQMPHPSRDNQAPPRLHLSSPADGRDALRGLPPLATSDDEDGTPTSTLGKRTGRSPLPRTTKRPRLHSDDPSAPRPTIRTTDITLPPPPPRRKQRPLPPTRHRR</sequence>
<dbReference type="Proteomes" id="UP000054007">
    <property type="component" value="Unassembled WGS sequence"/>
</dbReference>
<feature type="region of interest" description="Disordered" evidence="4">
    <location>
        <begin position="1173"/>
        <end position="1648"/>
    </location>
</feature>
<dbReference type="OrthoDB" id="3270319at2759"/>
<dbReference type="GO" id="GO:0016787">
    <property type="term" value="F:hydrolase activity"/>
    <property type="evidence" value="ECO:0007669"/>
    <property type="project" value="UniProtKB-KW"/>
</dbReference>
<feature type="compositionally biased region" description="Basic residues" evidence="4">
    <location>
        <begin position="1203"/>
        <end position="1220"/>
    </location>
</feature>
<evidence type="ECO:0000256" key="1">
    <source>
        <dbReference type="ARBA" id="ARBA00022741"/>
    </source>
</evidence>
<reference evidence="6 7" key="1">
    <citation type="journal article" date="2015" name="Fungal Genet. Biol.">
        <title>Evolution of novel wood decay mechanisms in Agaricales revealed by the genome sequences of Fistulina hepatica and Cylindrobasidium torrendii.</title>
        <authorList>
            <person name="Floudas D."/>
            <person name="Held B.W."/>
            <person name="Riley R."/>
            <person name="Nagy L.G."/>
            <person name="Koehler G."/>
            <person name="Ransdell A.S."/>
            <person name="Younus H."/>
            <person name="Chow J."/>
            <person name="Chiniquy J."/>
            <person name="Lipzen A."/>
            <person name="Tritt A."/>
            <person name="Sun H."/>
            <person name="Haridas S."/>
            <person name="LaButti K."/>
            <person name="Ohm R.A."/>
            <person name="Kues U."/>
            <person name="Blanchette R.A."/>
            <person name="Grigoriev I.V."/>
            <person name="Minto R.E."/>
            <person name="Hibbett D.S."/>
        </authorList>
    </citation>
    <scope>NUCLEOTIDE SEQUENCE [LARGE SCALE GENOMIC DNA]</scope>
    <source>
        <strain evidence="6 7">FP15055 ss-10</strain>
    </source>
</reference>
<gene>
    <name evidence="6" type="ORF">CYLTODRAFT_459180</name>
</gene>
<accession>A0A0D7AW58</accession>
<evidence type="ECO:0000256" key="4">
    <source>
        <dbReference type="SAM" id="MobiDB-lite"/>
    </source>
</evidence>
<dbReference type="PANTHER" id="PTHR45626:SF26">
    <property type="entry name" value="FAMILY HELICASE, PUTATIVE (AFU_ORTHOLOGUE AFUA_2G09120)-RELATED"/>
    <property type="match status" value="1"/>
</dbReference>